<dbReference type="Pfam" id="PF22936">
    <property type="entry name" value="Pol_BBD"/>
    <property type="match status" value="1"/>
</dbReference>
<dbReference type="PANTHER" id="PTHR47592:SF27">
    <property type="entry name" value="OS08G0421700 PROTEIN"/>
    <property type="match status" value="1"/>
</dbReference>
<dbReference type="PANTHER" id="PTHR47592">
    <property type="entry name" value="PBF68 PROTEIN"/>
    <property type="match status" value="1"/>
</dbReference>
<sequence length="294" mass="33861">MGSLEAHEKRMSRFSAQDLEQAFQGKVNISHEQKKQDNDLQDEKNIFAQSRGRGRGRHQNYRGRGRGRGCSRGQGGRNTSNSRSSTQDSSSYCRICRKNGHDTNRCWSKCKKCKNANHSQRDCWYQEDHEKKDANFTEKEEEDQVFYSCLNFQQVEHIWYVDSGCSNHMSGNKEMFVDLDESYSSEVKLGNGKSLKISGKGAITVQTKGGKTNVIKDVFYVPDLTQKLLSVGQLLKKNYKVEFDNDICIIIDKQRKYIVAKIKMSQNKVFPFHLQGSQKVLCRILWMEIIIFGI</sequence>
<evidence type="ECO:0000256" key="1">
    <source>
        <dbReference type="SAM" id="MobiDB-lite"/>
    </source>
</evidence>
<feature type="compositionally biased region" description="Low complexity" evidence="1">
    <location>
        <begin position="77"/>
        <end position="89"/>
    </location>
</feature>
<evidence type="ECO:0000313" key="3">
    <source>
        <dbReference type="EMBL" id="KAL0461981.1"/>
    </source>
</evidence>
<feature type="compositionally biased region" description="Basic residues" evidence="1">
    <location>
        <begin position="52"/>
        <end position="69"/>
    </location>
</feature>
<reference evidence="3" key="1">
    <citation type="submission" date="2020-06" db="EMBL/GenBank/DDBJ databases">
        <authorList>
            <person name="Li T."/>
            <person name="Hu X."/>
            <person name="Zhang T."/>
            <person name="Song X."/>
            <person name="Zhang H."/>
            <person name="Dai N."/>
            <person name="Sheng W."/>
            <person name="Hou X."/>
            <person name="Wei L."/>
        </authorList>
    </citation>
    <scope>NUCLEOTIDE SEQUENCE</scope>
    <source>
        <strain evidence="3">KEN1</strain>
        <tissue evidence="3">Leaf</tissue>
    </source>
</reference>
<dbReference type="EMBL" id="JACGWN010000001">
    <property type="protein sequence ID" value="KAL0461981.1"/>
    <property type="molecule type" value="Genomic_DNA"/>
</dbReference>
<dbReference type="AlphaFoldDB" id="A0AAW2Y853"/>
<accession>A0AAW2Y853</accession>
<reference evidence="3" key="2">
    <citation type="journal article" date="2024" name="Plant">
        <title>Genomic evolution and insights into agronomic trait innovations of Sesamum species.</title>
        <authorList>
            <person name="Miao H."/>
            <person name="Wang L."/>
            <person name="Qu L."/>
            <person name="Liu H."/>
            <person name="Sun Y."/>
            <person name="Le M."/>
            <person name="Wang Q."/>
            <person name="Wei S."/>
            <person name="Zheng Y."/>
            <person name="Lin W."/>
            <person name="Duan Y."/>
            <person name="Cao H."/>
            <person name="Xiong S."/>
            <person name="Wang X."/>
            <person name="Wei L."/>
            <person name="Li C."/>
            <person name="Ma Q."/>
            <person name="Ju M."/>
            <person name="Zhao R."/>
            <person name="Li G."/>
            <person name="Mu C."/>
            <person name="Tian Q."/>
            <person name="Mei H."/>
            <person name="Zhang T."/>
            <person name="Gao T."/>
            <person name="Zhang H."/>
        </authorList>
    </citation>
    <scope>NUCLEOTIDE SEQUENCE</scope>
    <source>
        <strain evidence="3">KEN1</strain>
    </source>
</reference>
<feature type="domain" description="Retrovirus-related Pol polyprotein from transposon TNT 1-94-like beta-barrel" evidence="2">
    <location>
        <begin position="159"/>
        <end position="239"/>
    </location>
</feature>
<evidence type="ECO:0000259" key="2">
    <source>
        <dbReference type="Pfam" id="PF22936"/>
    </source>
</evidence>
<name>A0AAW2Y853_9LAMI</name>
<gene>
    <name evidence="3" type="ORF">Slati_0085700</name>
</gene>
<proteinExistence type="predicted"/>
<feature type="region of interest" description="Disordered" evidence="1">
    <location>
        <begin position="24"/>
        <end position="89"/>
    </location>
</feature>
<organism evidence="3">
    <name type="scientific">Sesamum latifolium</name>
    <dbReference type="NCBI Taxonomy" id="2727402"/>
    <lineage>
        <taxon>Eukaryota</taxon>
        <taxon>Viridiplantae</taxon>
        <taxon>Streptophyta</taxon>
        <taxon>Embryophyta</taxon>
        <taxon>Tracheophyta</taxon>
        <taxon>Spermatophyta</taxon>
        <taxon>Magnoliopsida</taxon>
        <taxon>eudicotyledons</taxon>
        <taxon>Gunneridae</taxon>
        <taxon>Pentapetalae</taxon>
        <taxon>asterids</taxon>
        <taxon>lamiids</taxon>
        <taxon>Lamiales</taxon>
        <taxon>Pedaliaceae</taxon>
        <taxon>Sesamum</taxon>
    </lineage>
</organism>
<protein>
    <recommendedName>
        <fullName evidence="2">Retrovirus-related Pol polyprotein from transposon TNT 1-94-like beta-barrel domain-containing protein</fullName>
    </recommendedName>
</protein>
<comment type="caution">
    <text evidence="3">The sequence shown here is derived from an EMBL/GenBank/DDBJ whole genome shotgun (WGS) entry which is preliminary data.</text>
</comment>
<dbReference type="InterPro" id="IPR054722">
    <property type="entry name" value="PolX-like_BBD"/>
</dbReference>
<feature type="compositionally biased region" description="Basic and acidic residues" evidence="1">
    <location>
        <begin position="29"/>
        <end position="45"/>
    </location>
</feature>